<dbReference type="Proteomes" id="UP001165160">
    <property type="component" value="Unassembled WGS sequence"/>
</dbReference>
<dbReference type="Gene3D" id="3.30.70.1060">
    <property type="entry name" value="Dimeric alpha+beta barrel"/>
    <property type="match status" value="1"/>
</dbReference>
<feature type="compositionally biased region" description="Acidic residues" evidence="1">
    <location>
        <begin position="1"/>
        <end position="13"/>
    </location>
</feature>
<reference evidence="4" key="1">
    <citation type="journal article" date="2023" name="Commun. Biol.">
        <title>Genome analysis of Parmales, the sister group of diatoms, reveals the evolutionary specialization of diatoms from phago-mixotrophs to photoautotrophs.</title>
        <authorList>
            <person name="Ban H."/>
            <person name="Sato S."/>
            <person name="Yoshikawa S."/>
            <person name="Yamada K."/>
            <person name="Nakamura Y."/>
            <person name="Ichinomiya M."/>
            <person name="Sato N."/>
            <person name="Blanc-Mathieu R."/>
            <person name="Endo H."/>
            <person name="Kuwata A."/>
            <person name="Ogata H."/>
        </authorList>
    </citation>
    <scope>NUCLEOTIDE SEQUENCE [LARGE SCALE GENOMIC DNA]</scope>
    <source>
        <strain evidence="4">NIES 3699</strain>
    </source>
</reference>
<feature type="compositionally biased region" description="Basic and acidic residues" evidence="1">
    <location>
        <begin position="24"/>
        <end position="38"/>
    </location>
</feature>
<comment type="caution">
    <text evidence="3">The sequence shown here is derived from an EMBL/GenBank/DDBJ whole genome shotgun (WGS) entry which is preliminary data.</text>
</comment>
<evidence type="ECO:0000313" key="3">
    <source>
        <dbReference type="EMBL" id="GMH82357.1"/>
    </source>
</evidence>
<dbReference type="Pfam" id="PF03795">
    <property type="entry name" value="YCII"/>
    <property type="match status" value="1"/>
</dbReference>
<sequence>MSIEDGMELDGDIVDSLYDPTEDTPDKIDLDDLLEEKPKKKKRKVNEKKLGPNDIYFDETGAENQTVPEQIATTEWSPPPSFYDPTVPSIEQFPYVCMWLDSSLNLGEKPKEVRSTSHLDHVSWSRTLSRSSNSGVCVDFSHQLLSEDLSEEVGTMLSFKINTNRMEEGGGSYKERFLSALKSEPQLSQSFSPSPVSTEGMKLFRWKRVTENPLLSVDDGKVLDLTTLYDEAEEDYLGLTYSGRKDLVPDLPKALPTVILCFDKSEGVSGLRAKTRPEHLKYLESTGAVIAAGPIFSVDAEEGEAPIGSMILANCVGVAGGEDFASKDPYSLAGLFSEVYVARYNKADVSGKFNAPNKYDPEAVDVVDYMMGMDGGEGERFREEDTPWLV</sequence>
<keyword evidence="4" id="KW-1185">Reference proteome</keyword>
<name>A0A9W7B761_9STRA</name>
<feature type="region of interest" description="Disordered" evidence="1">
    <location>
        <begin position="1"/>
        <end position="63"/>
    </location>
</feature>
<organism evidence="3 4">
    <name type="scientific">Triparma verrucosa</name>
    <dbReference type="NCBI Taxonomy" id="1606542"/>
    <lineage>
        <taxon>Eukaryota</taxon>
        <taxon>Sar</taxon>
        <taxon>Stramenopiles</taxon>
        <taxon>Ochrophyta</taxon>
        <taxon>Bolidophyceae</taxon>
        <taxon>Parmales</taxon>
        <taxon>Triparmaceae</taxon>
        <taxon>Triparma</taxon>
    </lineage>
</organism>
<evidence type="ECO:0000313" key="4">
    <source>
        <dbReference type="Proteomes" id="UP001165160"/>
    </source>
</evidence>
<dbReference type="EMBL" id="BRXX01000014">
    <property type="protein sequence ID" value="GMH82357.1"/>
    <property type="molecule type" value="Genomic_DNA"/>
</dbReference>
<dbReference type="InterPro" id="IPR011008">
    <property type="entry name" value="Dimeric_a/b-barrel"/>
</dbReference>
<gene>
    <name evidence="3" type="ORF">TrVE_jg6662</name>
</gene>
<dbReference type="SUPFAM" id="SSF54909">
    <property type="entry name" value="Dimeric alpha+beta barrel"/>
    <property type="match status" value="1"/>
</dbReference>
<proteinExistence type="predicted"/>
<protein>
    <recommendedName>
        <fullName evidence="2">YCII-related domain-containing protein</fullName>
    </recommendedName>
</protein>
<evidence type="ECO:0000256" key="1">
    <source>
        <dbReference type="SAM" id="MobiDB-lite"/>
    </source>
</evidence>
<dbReference type="InterPro" id="IPR005545">
    <property type="entry name" value="YCII"/>
</dbReference>
<dbReference type="AlphaFoldDB" id="A0A9W7B761"/>
<evidence type="ECO:0000259" key="2">
    <source>
        <dbReference type="Pfam" id="PF03795"/>
    </source>
</evidence>
<accession>A0A9W7B761</accession>
<feature type="domain" description="YCII-related" evidence="2">
    <location>
        <begin position="258"/>
        <end position="343"/>
    </location>
</feature>